<feature type="compositionally biased region" description="Basic residues" evidence="1">
    <location>
        <begin position="28"/>
        <end position="39"/>
    </location>
</feature>
<keyword evidence="2" id="KW-1185">Reference proteome</keyword>
<gene>
    <name evidence="3" type="primary">LOC101686723</name>
</gene>
<organism evidence="2 3">
    <name type="scientific">Mustela putorius furo</name>
    <name type="common">European domestic ferret</name>
    <name type="synonym">Mustela furo</name>
    <dbReference type="NCBI Taxonomy" id="9669"/>
    <lineage>
        <taxon>Eukaryota</taxon>
        <taxon>Metazoa</taxon>
        <taxon>Chordata</taxon>
        <taxon>Craniata</taxon>
        <taxon>Vertebrata</taxon>
        <taxon>Euteleostomi</taxon>
        <taxon>Mammalia</taxon>
        <taxon>Eutheria</taxon>
        <taxon>Laurasiatheria</taxon>
        <taxon>Carnivora</taxon>
        <taxon>Caniformia</taxon>
        <taxon>Musteloidea</taxon>
        <taxon>Mustelidae</taxon>
        <taxon>Mustelinae</taxon>
        <taxon>Mustela</taxon>
    </lineage>
</organism>
<dbReference type="Proteomes" id="UP000000715">
    <property type="component" value="Unplaced"/>
</dbReference>
<dbReference type="GeneID" id="101686723"/>
<accession>A0A8U0MQA5</accession>
<feature type="region of interest" description="Disordered" evidence="1">
    <location>
        <begin position="110"/>
        <end position="166"/>
    </location>
</feature>
<protein>
    <submittedName>
        <fullName evidence="3">Uncharacterized protein LOC101686723</fullName>
    </submittedName>
</protein>
<evidence type="ECO:0000313" key="2">
    <source>
        <dbReference type="Proteomes" id="UP000000715"/>
    </source>
</evidence>
<reference evidence="3" key="1">
    <citation type="submission" date="2025-08" db="UniProtKB">
        <authorList>
            <consortium name="RefSeq"/>
        </authorList>
    </citation>
    <scope>IDENTIFICATION</scope>
    <source>
        <tissue evidence="3">Brain</tissue>
    </source>
</reference>
<feature type="region of interest" description="Disordered" evidence="1">
    <location>
        <begin position="222"/>
        <end position="241"/>
    </location>
</feature>
<feature type="compositionally biased region" description="Basic and acidic residues" evidence="1">
    <location>
        <begin position="179"/>
        <end position="200"/>
    </location>
</feature>
<proteinExistence type="predicted"/>
<name>A0A8U0MQA5_MUSPF</name>
<evidence type="ECO:0000256" key="1">
    <source>
        <dbReference type="SAM" id="MobiDB-lite"/>
    </source>
</evidence>
<feature type="region of interest" description="Disordered" evidence="1">
    <location>
        <begin position="250"/>
        <end position="283"/>
    </location>
</feature>
<feature type="region of interest" description="Disordered" evidence="1">
    <location>
        <begin position="1"/>
        <end position="39"/>
    </location>
</feature>
<feature type="compositionally biased region" description="Basic and acidic residues" evidence="1">
    <location>
        <begin position="263"/>
        <end position="283"/>
    </location>
</feature>
<feature type="region of interest" description="Disordered" evidence="1">
    <location>
        <begin position="178"/>
        <end position="206"/>
    </location>
</feature>
<evidence type="ECO:0000313" key="3">
    <source>
        <dbReference type="RefSeq" id="XP_004749777.2"/>
    </source>
</evidence>
<dbReference type="AlphaFoldDB" id="A0A8U0MQA5"/>
<sequence>MERSQGLVSRARGRPGAVEAGGVGMRAAQHRPKSREHSPRRLLKLRPWEPPLCLRCSRFLLSPSAGNGSHFLLSRWPSTQASLGLIDWGAFQSVLSGAQDCSAGRCPPAPLRGSRIPHTLGAPLSTPGRARHNGAFAASPAPSRAPLPAPSSRRGGVLRGNRPAGARAPGLWLLGAGYRAERGPSRDRAGTEQGPSRDRASPTWRAPVGRELCTRACAAVDPARRRPRPGRAARGFHGDGKLASTASATTAKLPAFHPPLGAQRDDRGAGCEERERGDSDPEWHFHGSWQARILPLNHQCFHGSCHKRLHPN</sequence>
<dbReference type="RefSeq" id="XP_004749777.2">
    <property type="nucleotide sequence ID" value="XM_004749720.3"/>
</dbReference>